<evidence type="ECO:0000259" key="3">
    <source>
        <dbReference type="Pfam" id="PF01370"/>
    </source>
</evidence>
<accession>M0AGM3</accession>
<dbReference type="InterPro" id="IPR036291">
    <property type="entry name" value="NAD(P)-bd_dom_sf"/>
</dbReference>
<dbReference type="RefSeq" id="WP_006667825.1">
    <property type="nucleotide sequence ID" value="NZ_AOIP01000065.1"/>
</dbReference>
<dbReference type="AlphaFoldDB" id="M0AGM3"/>
<dbReference type="PATRIC" id="fig|1227491.4.peg.4485"/>
<evidence type="ECO:0000313" key="5">
    <source>
        <dbReference type="Proteomes" id="UP000011591"/>
    </source>
</evidence>
<evidence type="ECO:0000313" key="4">
    <source>
        <dbReference type="EMBL" id="ELY97719.1"/>
    </source>
</evidence>
<dbReference type="InterPro" id="IPR001509">
    <property type="entry name" value="Epimerase_deHydtase"/>
</dbReference>
<comment type="caution">
    <text evidence="4">The sequence shown here is derived from an EMBL/GenBank/DDBJ whole genome shotgun (WGS) entry which is preliminary data.</text>
</comment>
<feature type="compositionally biased region" description="Acidic residues" evidence="2">
    <location>
        <begin position="267"/>
        <end position="276"/>
    </location>
</feature>
<dbReference type="EMBL" id="AOIP01000065">
    <property type="protein sequence ID" value="ELY97719.1"/>
    <property type="molecule type" value="Genomic_DNA"/>
</dbReference>
<reference evidence="4 5" key="1">
    <citation type="journal article" date="2014" name="PLoS Genet.">
        <title>Phylogenetically driven sequencing of extremely halophilic archaea reveals strategies for static and dynamic osmo-response.</title>
        <authorList>
            <person name="Becker E.A."/>
            <person name="Seitzer P.M."/>
            <person name="Tritt A."/>
            <person name="Larsen D."/>
            <person name="Krusor M."/>
            <person name="Yao A.I."/>
            <person name="Wu D."/>
            <person name="Madern D."/>
            <person name="Eisen J.A."/>
            <person name="Darling A.E."/>
            <person name="Facciotti M.T."/>
        </authorList>
    </citation>
    <scope>NUCLEOTIDE SEQUENCE [LARGE SCALE GENOMIC DNA]</scope>
    <source>
        <strain evidence="4 5">DSM 13077</strain>
    </source>
</reference>
<evidence type="ECO:0000256" key="1">
    <source>
        <dbReference type="ARBA" id="ARBA00007637"/>
    </source>
</evidence>
<keyword evidence="5" id="KW-1185">Reference proteome</keyword>
<protein>
    <submittedName>
        <fullName evidence="4">NAD-dependent epimerase/dehydratase</fullName>
    </submittedName>
</protein>
<sequence length="286" mass="32947">MDVLVTGSYGRCGTAIIDHLHDDDRYEFTYYNRSGRDEDDPYGGYETVIGDIADYETLREACTGQDAIVHLAAYPYTDGDWSDIFEPNVIGMYNVLEAAREAEVDSVVFGSTNHVMGQYEQEFAPDIYDRQHELVLDHTDPVRPDSYYGASKSFGEDLGRYYVEDCAYPNRFYALRICSVRMPEYDHPYGDAEAGVENGEWERGSPEYEREVARMKATWQSRRDFAHQIECCLADDRVEFDIFSGVSDNRRRWFDLEHARSVLGYDPQDDGEEWDAPPESVERPSQ</sequence>
<name>M0AGM3_9EURY</name>
<dbReference type="SUPFAM" id="SSF51735">
    <property type="entry name" value="NAD(P)-binding Rossmann-fold domains"/>
    <property type="match status" value="1"/>
</dbReference>
<feature type="domain" description="NAD-dependent epimerase/dehydratase" evidence="3">
    <location>
        <begin position="3"/>
        <end position="179"/>
    </location>
</feature>
<dbReference type="Gene3D" id="3.40.50.720">
    <property type="entry name" value="NAD(P)-binding Rossmann-like Domain"/>
    <property type="match status" value="1"/>
</dbReference>
<feature type="region of interest" description="Disordered" evidence="2">
    <location>
        <begin position="264"/>
        <end position="286"/>
    </location>
</feature>
<dbReference type="Proteomes" id="UP000011591">
    <property type="component" value="Unassembled WGS sequence"/>
</dbReference>
<dbReference type="OrthoDB" id="199183at2157"/>
<dbReference type="PANTHER" id="PTHR43000">
    <property type="entry name" value="DTDP-D-GLUCOSE 4,6-DEHYDRATASE-RELATED"/>
    <property type="match status" value="1"/>
</dbReference>
<comment type="similarity">
    <text evidence="1">Belongs to the NAD(P)-dependent epimerase/dehydratase family.</text>
</comment>
<dbReference type="Pfam" id="PF01370">
    <property type="entry name" value="Epimerase"/>
    <property type="match status" value="1"/>
</dbReference>
<evidence type="ECO:0000256" key="2">
    <source>
        <dbReference type="SAM" id="MobiDB-lite"/>
    </source>
</evidence>
<gene>
    <name evidence="4" type="ORF">C480_22299</name>
</gene>
<organism evidence="4 5">
    <name type="scientific">Natrialba aegyptia DSM 13077</name>
    <dbReference type="NCBI Taxonomy" id="1227491"/>
    <lineage>
        <taxon>Archaea</taxon>
        <taxon>Methanobacteriati</taxon>
        <taxon>Methanobacteriota</taxon>
        <taxon>Stenosarchaea group</taxon>
        <taxon>Halobacteria</taxon>
        <taxon>Halobacteriales</taxon>
        <taxon>Natrialbaceae</taxon>
        <taxon>Natrialba</taxon>
    </lineage>
</organism>
<proteinExistence type="inferred from homology"/>